<evidence type="ECO:0000256" key="5">
    <source>
        <dbReference type="ARBA" id="ARBA00023136"/>
    </source>
</evidence>
<dbReference type="InterPro" id="IPR020846">
    <property type="entry name" value="MFS_dom"/>
</dbReference>
<proteinExistence type="predicted"/>
<feature type="domain" description="Major facilitator superfamily (MFS) profile" evidence="7">
    <location>
        <begin position="173"/>
        <end position="364"/>
    </location>
</feature>
<reference evidence="9" key="1">
    <citation type="submission" date="2025-08" db="UniProtKB">
        <authorList>
            <consortium name="RefSeq"/>
        </authorList>
    </citation>
    <scope>IDENTIFICATION</scope>
    <source>
        <tissue evidence="9">Muscle</tissue>
    </source>
</reference>
<evidence type="ECO:0000313" key="9">
    <source>
        <dbReference type="RefSeq" id="XP_022248320.1"/>
    </source>
</evidence>
<dbReference type="Proteomes" id="UP000694941">
    <property type="component" value="Unplaced"/>
</dbReference>
<dbReference type="PANTHER" id="PTHR43385">
    <property type="entry name" value="RIBOFLAVIN TRANSPORTER RIBJ"/>
    <property type="match status" value="1"/>
</dbReference>
<protein>
    <submittedName>
        <fullName evidence="9">Uncharacterized protein LOC106464353</fullName>
    </submittedName>
</protein>
<dbReference type="GeneID" id="106464353"/>
<feature type="transmembrane region" description="Helical" evidence="6">
    <location>
        <begin position="14"/>
        <end position="38"/>
    </location>
</feature>
<keyword evidence="5 6" id="KW-0472">Membrane</keyword>
<feature type="transmembrane region" description="Helical" evidence="6">
    <location>
        <begin position="177"/>
        <end position="198"/>
    </location>
</feature>
<keyword evidence="8" id="KW-1185">Reference proteome</keyword>
<feature type="transmembrane region" description="Helical" evidence="6">
    <location>
        <begin position="242"/>
        <end position="260"/>
    </location>
</feature>
<keyword evidence="4 6" id="KW-1133">Transmembrane helix</keyword>
<dbReference type="PANTHER" id="PTHR43385:SF1">
    <property type="entry name" value="RIBOFLAVIN TRANSPORTER RIBJ"/>
    <property type="match status" value="1"/>
</dbReference>
<gene>
    <name evidence="9" type="primary">LOC106464353</name>
</gene>
<keyword evidence="3 6" id="KW-0812">Transmembrane</keyword>
<accession>A0ABM1SXG4</accession>
<feature type="non-terminal residue" evidence="9">
    <location>
        <position position="1"/>
    </location>
</feature>
<sequence length="364" mass="39751">GCIALSALAIKSGFVATAAVYGFLSCSGLGLAYVAPLANGMKWFPHRKGLVNGIVVAGYGLGALIFNQVQTGFLNPENKSPENNGYFKDPEILDRVPKMLLLLGGVYAAVELIGCFILFNAPSETLSDKTALLESPNISDVDDQETELYLKKDPANPKSHKYTGDLTPKEAVKTKEFYLLWFTFALNVQCVQFINTMYKAFGQTFISDDRFLATVGSVASVFNAVGRILWGTLQDKTSYKTCMVFLCGFLCALMMSFIATPQGEKAMFTVWVLLIFFTFSGLFVLLPTTTAQTFGPLYAGTNYGLIFTAPALSSLIGAFIIEKVQNSLGWFGAFCVIGGMSLTALVITLFFPQDPEVVRHRHHQ</sequence>
<dbReference type="InterPro" id="IPR052983">
    <property type="entry name" value="MFS_Riboflavin_Transporter"/>
</dbReference>
<dbReference type="Pfam" id="PF07690">
    <property type="entry name" value="MFS_1"/>
    <property type="match status" value="1"/>
</dbReference>
<dbReference type="Gene3D" id="1.20.1250.20">
    <property type="entry name" value="MFS general substrate transporter like domains"/>
    <property type="match status" value="1"/>
</dbReference>
<evidence type="ECO:0000256" key="3">
    <source>
        <dbReference type="ARBA" id="ARBA00022692"/>
    </source>
</evidence>
<evidence type="ECO:0000259" key="7">
    <source>
        <dbReference type="PROSITE" id="PS50850"/>
    </source>
</evidence>
<comment type="subcellular location">
    <subcellularLocation>
        <location evidence="1">Membrane</location>
        <topology evidence="1">Multi-pass membrane protein</topology>
    </subcellularLocation>
</comment>
<evidence type="ECO:0000256" key="2">
    <source>
        <dbReference type="ARBA" id="ARBA00022448"/>
    </source>
</evidence>
<evidence type="ECO:0000313" key="8">
    <source>
        <dbReference type="Proteomes" id="UP000694941"/>
    </source>
</evidence>
<organism evidence="8 9">
    <name type="scientific">Limulus polyphemus</name>
    <name type="common">Atlantic horseshoe crab</name>
    <dbReference type="NCBI Taxonomy" id="6850"/>
    <lineage>
        <taxon>Eukaryota</taxon>
        <taxon>Metazoa</taxon>
        <taxon>Ecdysozoa</taxon>
        <taxon>Arthropoda</taxon>
        <taxon>Chelicerata</taxon>
        <taxon>Merostomata</taxon>
        <taxon>Xiphosura</taxon>
        <taxon>Limulidae</taxon>
        <taxon>Limulus</taxon>
    </lineage>
</organism>
<feature type="transmembrane region" description="Helical" evidence="6">
    <location>
        <begin position="50"/>
        <end position="69"/>
    </location>
</feature>
<feature type="transmembrane region" description="Helical" evidence="6">
    <location>
        <begin position="210"/>
        <end position="230"/>
    </location>
</feature>
<keyword evidence="2" id="KW-0813">Transport</keyword>
<evidence type="ECO:0000256" key="1">
    <source>
        <dbReference type="ARBA" id="ARBA00004141"/>
    </source>
</evidence>
<evidence type="ECO:0000256" key="6">
    <source>
        <dbReference type="SAM" id="Phobius"/>
    </source>
</evidence>
<feature type="transmembrane region" description="Helical" evidence="6">
    <location>
        <begin position="297"/>
        <end position="321"/>
    </location>
</feature>
<dbReference type="SUPFAM" id="SSF103473">
    <property type="entry name" value="MFS general substrate transporter"/>
    <property type="match status" value="1"/>
</dbReference>
<feature type="transmembrane region" description="Helical" evidence="6">
    <location>
        <begin position="266"/>
        <end position="285"/>
    </location>
</feature>
<feature type="transmembrane region" description="Helical" evidence="6">
    <location>
        <begin position="99"/>
        <end position="119"/>
    </location>
</feature>
<dbReference type="PROSITE" id="PS50850">
    <property type="entry name" value="MFS"/>
    <property type="match status" value="1"/>
</dbReference>
<name>A0ABM1SXG4_LIMPO</name>
<dbReference type="RefSeq" id="XP_022248320.1">
    <property type="nucleotide sequence ID" value="XM_022392612.1"/>
</dbReference>
<dbReference type="InterPro" id="IPR036259">
    <property type="entry name" value="MFS_trans_sf"/>
</dbReference>
<dbReference type="InterPro" id="IPR011701">
    <property type="entry name" value="MFS"/>
</dbReference>
<feature type="transmembrane region" description="Helical" evidence="6">
    <location>
        <begin position="327"/>
        <end position="351"/>
    </location>
</feature>
<evidence type="ECO:0000256" key="4">
    <source>
        <dbReference type="ARBA" id="ARBA00022989"/>
    </source>
</evidence>